<dbReference type="CDD" id="cd00821">
    <property type="entry name" value="PH"/>
    <property type="match status" value="2"/>
</dbReference>
<reference evidence="4" key="1">
    <citation type="journal article" date="2006" name="PLoS Biol.">
        <title>Macronuclear genome sequence of the ciliate Tetrahymena thermophila, a model eukaryote.</title>
        <authorList>
            <person name="Eisen J.A."/>
            <person name="Coyne R.S."/>
            <person name="Wu M."/>
            <person name="Wu D."/>
            <person name="Thiagarajan M."/>
            <person name="Wortman J.R."/>
            <person name="Badger J.H."/>
            <person name="Ren Q."/>
            <person name="Amedeo P."/>
            <person name="Jones K.M."/>
            <person name="Tallon L.J."/>
            <person name="Delcher A.L."/>
            <person name="Salzberg S.L."/>
            <person name="Silva J.C."/>
            <person name="Haas B.J."/>
            <person name="Majoros W.H."/>
            <person name="Farzad M."/>
            <person name="Carlton J.M."/>
            <person name="Smith R.K. Jr."/>
            <person name="Garg J."/>
            <person name="Pearlman R.E."/>
            <person name="Karrer K.M."/>
            <person name="Sun L."/>
            <person name="Manning G."/>
            <person name="Elde N.C."/>
            <person name="Turkewitz A.P."/>
            <person name="Asai D.J."/>
            <person name="Wilkes D.E."/>
            <person name="Wang Y."/>
            <person name="Cai H."/>
            <person name="Collins K."/>
            <person name="Stewart B.A."/>
            <person name="Lee S.R."/>
            <person name="Wilamowska K."/>
            <person name="Weinberg Z."/>
            <person name="Ruzzo W.L."/>
            <person name="Wloga D."/>
            <person name="Gaertig J."/>
            <person name="Frankel J."/>
            <person name="Tsao C.-C."/>
            <person name="Gorovsky M.A."/>
            <person name="Keeling P.J."/>
            <person name="Waller R.F."/>
            <person name="Patron N.J."/>
            <person name="Cherry J.M."/>
            <person name="Stover N.A."/>
            <person name="Krieger C.J."/>
            <person name="del Toro C."/>
            <person name="Ryder H.F."/>
            <person name="Williamson S.C."/>
            <person name="Barbeau R.A."/>
            <person name="Hamilton E.P."/>
            <person name="Orias E."/>
        </authorList>
    </citation>
    <scope>NUCLEOTIDE SEQUENCE [LARGE SCALE GENOMIC DNA]</scope>
    <source>
        <strain evidence="4">SB210</strain>
    </source>
</reference>
<dbReference type="OrthoDB" id="2344588at2759"/>
<gene>
    <name evidence="3" type="ORF">TTHERM_01092460</name>
</gene>
<dbReference type="HOGENOM" id="CLU_287509_0_0_1"/>
<dbReference type="InterPro" id="IPR001849">
    <property type="entry name" value="PH_domain"/>
</dbReference>
<proteinExistence type="predicted"/>
<dbReference type="InterPro" id="IPR042532">
    <property type="entry name" value="EXOC3/Sec6_C"/>
</dbReference>
<dbReference type="KEGG" id="tet:TTHERM_01092460"/>
<evidence type="ECO:0000313" key="4">
    <source>
        <dbReference type="Proteomes" id="UP000009168"/>
    </source>
</evidence>
<feature type="compositionally biased region" description="Basic and acidic residues" evidence="1">
    <location>
        <begin position="1068"/>
        <end position="1086"/>
    </location>
</feature>
<dbReference type="InterPro" id="IPR051707">
    <property type="entry name" value="PI-Interact_SigTrans_Reg"/>
</dbReference>
<dbReference type="Gene3D" id="2.30.29.30">
    <property type="entry name" value="Pleckstrin-homology domain (PH domain)/Phosphotyrosine-binding domain (PTB)"/>
    <property type="match status" value="3"/>
</dbReference>
<dbReference type="Pfam" id="PF00169">
    <property type="entry name" value="PH"/>
    <property type="match status" value="3"/>
</dbReference>
<dbReference type="SUPFAM" id="SSF50729">
    <property type="entry name" value="PH domain-like"/>
    <property type="match status" value="3"/>
</dbReference>
<dbReference type="InterPro" id="IPR011993">
    <property type="entry name" value="PH-like_dom_sf"/>
</dbReference>
<dbReference type="PANTHER" id="PTHR14336:SF8">
    <property type="entry name" value="PROTEIN OPY1"/>
    <property type="match status" value="1"/>
</dbReference>
<evidence type="ECO:0000256" key="1">
    <source>
        <dbReference type="SAM" id="MobiDB-lite"/>
    </source>
</evidence>
<dbReference type="RefSeq" id="XP_001025453.2">
    <property type="nucleotide sequence ID" value="XM_001025453.3"/>
</dbReference>
<dbReference type="PROSITE" id="PS50003">
    <property type="entry name" value="PH_DOMAIN"/>
    <property type="match status" value="3"/>
</dbReference>
<keyword evidence="4" id="KW-1185">Reference proteome</keyword>
<feature type="domain" description="PH" evidence="2">
    <location>
        <begin position="926"/>
        <end position="1025"/>
    </location>
</feature>
<feature type="domain" description="PH" evidence="2">
    <location>
        <begin position="218"/>
        <end position="345"/>
    </location>
</feature>
<dbReference type="GeneID" id="7834700"/>
<dbReference type="Gene3D" id="1.10.357.70">
    <property type="entry name" value="Exocyst complex component Sec6, C-terminal domain"/>
    <property type="match status" value="1"/>
</dbReference>
<evidence type="ECO:0000259" key="2">
    <source>
        <dbReference type="PROSITE" id="PS50003"/>
    </source>
</evidence>
<dbReference type="InParanoid" id="Q24BN5"/>
<dbReference type="EMBL" id="GG662390">
    <property type="protein sequence ID" value="EAS05208.2"/>
    <property type="molecule type" value="Genomic_DNA"/>
</dbReference>
<accession>Q24BN5</accession>
<protein>
    <submittedName>
        <fullName evidence="3">PH domain protein</fullName>
    </submittedName>
</protein>
<dbReference type="SMART" id="SM00233">
    <property type="entry name" value="PH"/>
    <property type="match status" value="3"/>
</dbReference>
<dbReference type="AlphaFoldDB" id="Q24BN5"/>
<feature type="region of interest" description="Disordered" evidence="1">
    <location>
        <begin position="165"/>
        <end position="186"/>
    </location>
</feature>
<feature type="domain" description="PH" evidence="2">
    <location>
        <begin position="18"/>
        <end position="115"/>
    </location>
</feature>
<feature type="region of interest" description="Disordered" evidence="1">
    <location>
        <begin position="1068"/>
        <end position="1099"/>
    </location>
</feature>
<dbReference type="eggNOG" id="ENOG502SM49">
    <property type="taxonomic scope" value="Eukaryota"/>
</dbReference>
<sequence>MALFFRIEDILPQEIEDAKNFKGWLKKKSPNFLGGWQKRYFVIAANGEKSYSLAYFENEKDPKPKGHIDIAKIQDIHYDGDRIFSIIYPERNFDLKPKTSQLRAQWSRNLMIIKKWLQKKYPNMQKPLEPLTNSQRSSIVSPRKSWKTFSERSLSSICVQKDRVSNLDSNNSGSESKSPDSARMGSKSNLDLEIDNNYLIQKCGLIDHINPESPKYQNRILCGFLHKRSKGKVKYFMKRWFILISAKPLSSEYFDEEILQETDLPPWMELDTLYQFKIESKENIGKPKKGLKMNQCIEVFDKDMSKSKEKGFTFSINMGDRLYHLMAETAVERITWVSKLKTSIKTIKELNKGNLKIKKNIDGILKEYDNHTSFIERRKGLREKIDADILKFKSTALGKELTEDEKIQDLDIFLNFLQLLATEMLDVMNACLAKQPKREDLIKEYTDYLHEHICNLLKEFWEERFSTFDGVSLLKLSTWISKYQEDLKKFINDDRIEHGLNTLIRIHTNRSIEAAEGIIDGILEYERKNSLQEELDRAIKEKEILTSTTYVDLFKIINEGLDFSYAICSCQELVKQFGFYGSQLIQYYLQGVQNMIDEMDFSINQLICICNNTLNFNDSSNKYYNRLISIKGIKEEDIEKAYNKSLIAKSFINLSNNAYNKVENYILDELPTYFSKKAFLEIKLGDTLQQFVESRIKSIKIFHDRFQRKAWKQILDQLILYYFQCMILSCPKAKKEQIDDFVEKLEDDQKLLEEEFSTFLTDSSLKTSLKPFQEMIDFITEDSEIKIQKNCRNLRVCFGPAFTFKTVKTILELRKDLDKETRNDMIQFCQDTLQLYNKEHAQEVEEQEIDMRINVLGVEQQMQRDSMEIETADSIDGELKKRKTISLSLTMNDGDATQEQLHQDVIPRKDSYMSRRSTLDDQKPREFIEEGYLLKKSLNSNFYEKRYFRIRNGVLFWYLSERAQEVQNKIELSGVEDIKEKEESCSFQLNLEDKKSGKKGKSYKLKAENLEEMTLWVKTLRRELNKIHNYNIEEELKFEAQKTGQGKALLFKDYDAIRRAQRVKQKLEEKKKKQEEKERLRKEELSRTLSTQNRESKNRISLVKQNTQLDFPISNKNNRALELSESPKFKSHGQIRMAPSCGCWTKFLSFFGVSKN</sequence>
<feature type="compositionally biased region" description="Polar residues" evidence="1">
    <location>
        <begin position="166"/>
        <end position="176"/>
    </location>
</feature>
<name>Q24BN5_TETTS</name>
<organism evidence="3 4">
    <name type="scientific">Tetrahymena thermophila (strain SB210)</name>
    <dbReference type="NCBI Taxonomy" id="312017"/>
    <lineage>
        <taxon>Eukaryota</taxon>
        <taxon>Sar</taxon>
        <taxon>Alveolata</taxon>
        <taxon>Ciliophora</taxon>
        <taxon>Intramacronucleata</taxon>
        <taxon>Oligohymenophorea</taxon>
        <taxon>Hymenostomatida</taxon>
        <taxon>Tetrahymenina</taxon>
        <taxon>Tetrahymenidae</taxon>
        <taxon>Tetrahymena</taxon>
    </lineage>
</organism>
<dbReference type="Proteomes" id="UP000009168">
    <property type="component" value="Unassembled WGS sequence"/>
</dbReference>
<dbReference type="STRING" id="312017.Q24BN5"/>
<dbReference type="PANTHER" id="PTHR14336">
    <property type="entry name" value="TANDEM PH DOMAIN CONTAINING PROTEIN"/>
    <property type="match status" value="1"/>
</dbReference>
<evidence type="ECO:0000313" key="3">
    <source>
        <dbReference type="EMBL" id="EAS05208.2"/>
    </source>
</evidence>